<reference evidence="1" key="1">
    <citation type="journal article" date="2017" name="Nature">
        <title>The sunflower genome provides insights into oil metabolism, flowering and Asterid evolution.</title>
        <authorList>
            <person name="Badouin H."/>
            <person name="Gouzy J."/>
            <person name="Grassa C.J."/>
            <person name="Murat F."/>
            <person name="Staton S.E."/>
            <person name="Cottret L."/>
            <person name="Lelandais-Briere C."/>
            <person name="Owens G.L."/>
            <person name="Carrere S."/>
            <person name="Mayjonade B."/>
            <person name="Legrand L."/>
            <person name="Gill N."/>
            <person name="Kane N.C."/>
            <person name="Bowers J.E."/>
            <person name="Hubner S."/>
            <person name="Bellec A."/>
            <person name="Berard A."/>
            <person name="Berges H."/>
            <person name="Blanchet N."/>
            <person name="Boniface M.C."/>
            <person name="Brunel D."/>
            <person name="Catrice O."/>
            <person name="Chaidir N."/>
            <person name="Claudel C."/>
            <person name="Donnadieu C."/>
            <person name="Faraut T."/>
            <person name="Fievet G."/>
            <person name="Helmstetter N."/>
            <person name="King M."/>
            <person name="Knapp S.J."/>
            <person name="Lai Z."/>
            <person name="Le Paslier M.C."/>
            <person name="Lippi Y."/>
            <person name="Lorenzon L."/>
            <person name="Mandel J.R."/>
            <person name="Marage G."/>
            <person name="Marchand G."/>
            <person name="Marquand E."/>
            <person name="Bret-Mestries E."/>
            <person name="Morien E."/>
            <person name="Nambeesan S."/>
            <person name="Nguyen T."/>
            <person name="Pegot-Espagnet P."/>
            <person name="Pouilly N."/>
            <person name="Raftis F."/>
            <person name="Sallet E."/>
            <person name="Schiex T."/>
            <person name="Thomas J."/>
            <person name="Vandecasteele C."/>
            <person name="Vares D."/>
            <person name="Vear F."/>
            <person name="Vautrin S."/>
            <person name="Crespi M."/>
            <person name="Mangin B."/>
            <person name="Burke J.M."/>
            <person name="Salse J."/>
            <person name="Munos S."/>
            <person name="Vincourt P."/>
            <person name="Rieseberg L.H."/>
            <person name="Langlade N.B."/>
        </authorList>
    </citation>
    <scope>NUCLEOTIDE SEQUENCE</scope>
    <source>
        <tissue evidence="1">Leaves</tissue>
    </source>
</reference>
<reference evidence="1" key="2">
    <citation type="submission" date="2020-06" db="EMBL/GenBank/DDBJ databases">
        <title>Helianthus annuus Genome sequencing and assembly Release 2.</title>
        <authorList>
            <person name="Gouzy J."/>
            <person name="Langlade N."/>
            <person name="Munos S."/>
        </authorList>
    </citation>
    <scope>NUCLEOTIDE SEQUENCE</scope>
    <source>
        <tissue evidence="1">Leaves</tissue>
    </source>
</reference>
<gene>
    <name evidence="1" type="ORF">HanXRQr2_Chr09g0401281</name>
</gene>
<dbReference type="Gramene" id="mRNA:HanXRQr2_Chr09g0401281">
    <property type="protein sequence ID" value="mRNA:HanXRQr2_Chr09g0401281"/>
    <property type="gene ID" value="HanXRQr2_Chr09g0401281"/>
</dbReference>
<comment type="caution">
    <text evidence="1">The sequence shown here is derived from an EMBL/GenBank/DDBJ whole genome shotgun (WGS) entry which is preliminary data.</text>
</comment>
<dbReference type="EMBL" id="MNCJ02000324">
    <property type="protein sequence ID" value="KAF5792015.1"/>
    <property type="molecule type" value="Genomic_DNA"/>
</dbReference>
<sequence>MLPSILFTKSFNPQIPFSDLIFLRLIPFIQERREVVLSNRFVLVVNTWVTVDKRCKPVNGVRMLNFLRARQPTSGNEVQELRGLSDILSGFAWGSEDSHECFMVHSFRSMIQSATFQNFVTGFEWNKCTPLKLHSTRCKFCGDIDETAKHLFISCNMAQGNWDFIASWCRLHALYPWGTRFNQYA</sequence>
<organism evidence="1 2">
    <name type="scientific">Helianthus annuus</name>
    <name type="common">Common sunflower</name>
    <dbReference type="NCBI Taxonomy" id="4232"/>
    <lineage>
        <taxon>Eukaryota</taxon>
        <taxon>Viridiplantae</taxon>
        <taxon>Streptophyta</taxon>
        <taxon>Embryophyta</taxon>
        <taxon>Tracheophyta</taxon>
        <taxon>Spermatophyta</taxon>
        <taxon>Magnoliopsida</taxon>
        <taxon>eudicotyledons</taxon>
        <taxon>Gunneridae</taxon>
        <taxon>Pentapetalae</taxon>
        <taxon>asterids</taxon>
        <taxon>campanulids</taxon>
        <taxon>Asterales</taxon>
        <taxon>Asteraceae</taxon>
        <taxon>Asteroideae</taxon>
        <taxon>Heliantheae alliance</taxon>
        <taxon>Heliantheae</taxon>
        <taxon>Helianthus</taxon>
    </lineage>
</organism>
<evidence type="ECO:0008006" key="3">
    <source>
        <dbReference type="Google" id="ProtNLM"/>
    </source>
</evidence>
<keyword evidence="2" id="KW-1185">Reference proteome</keyword>
<evidence type="ECO:0000313" key="1">
    <source>
        <dbReference type="EMBL" id="KAF5792015.1"/>
    </source>
</evidence>
<protein>
    <recommendedName>
        <fullName evidence="3">Reverse transcriptase zinc-binding domain-containing protein</fullName>
    </recommendedName>
</protein>
<evidence type="ECO:0000313" key="2">
    <source>
        <dbReference type="Proteomes" id="UP000215914"/>
    </source>
</evidence>
<dbReference type="Proteomes" id="UP000215914">
    <property type="component" value="Unassembled WGS sequence"/>
</dbReference>
<dbReference type="AlphaFoldDB" id="A0A9K3I8J9"/>
<accession>A0A9K3I8J9</accession>
<name>A0A9K3I8J9_HELAN</name>
<proteinExistence type="predicted"/>